<dbReference type="RefSeq" id="XP_033421819.1">
    <property type="nucleotide sequence ID" value="XM_033575964.1"/>
</dbReference>
<dbReference type="Proteomes" id="UP000324241">
    <property type="component" value="Unassembled WGS sequence"/>
</dbReference>
<gene>
    <name evidence="4" type="ORF">ATNIH1004_011401</name>
    <name evidence="5" type="ORF">EYZ11_007231</name>
</gene>
<feature type="chain" id="PRO_5036358476" description="DUF7136 domain-containing protein" evidence="2">
    <location>
        <begin position="20"/>
        <end position="312"/>
    </location>
</feature>
<feature type="region of interest" description="Disordered" evidence="1">
    <location>
        <begin position="242"/>
        <end position="284"/>
    </location>
</feature>
<evidence type="ECO:0000256" key="1">
    <source>
        <dbReference type="SAM" id="MobiDB-lite"/>
    </source>
</evidence>
<accession>A0A4S3JDI6</accession>
<comment type="caution">
    <text evidence="5">The sequence shown here is derived from an EMBL/GenBank/DDBJ whole genome shotgun (WGS) entry which is preliminary data.</text>
</comment>
<reference evidence="5 6" key="1">
    <citation type="submission" date="2019-03" db="EMBL/GenBank/DDBJ databases">
        <title>The genome sequence of a newly discovered highly antifungal drug resistant Aspergillus species, Aspergillus tanneri NIH 1004.</title>
        <authorList>
            <person name="Mounaud S."/>
            <person name="Singh I."/>
            <person name="Joardar V."/>
            <person name="Pakala S."/>
            <person name="Pakala S."/>
            <person name="Venepally P."/>
            <person name="Hoover J."/>
            <person name="Nierman W."/>
            <person name="Chung J."/>
            <person name="Losada L."/>
        </authorList>
    </citation>
    <scope>NUCLEOTIDE SEQUENCE [LARGE SCALE GENOMIC DNA]</scope>
    <source>
        <strain evidence="5 6">NIH1004</strain>
    </source>
</reference>
<dbReference type="EMBL" id="QUQM01000008">
    <property type="protein sequence ID" value="KAA8642457.1"/>
    <property type="molecule type" value="Genomic_DNA"/>
</dbReference>
<keyword evidence="6" id="KW-1185">Reference proteome</keyword>
<dbReference type="EMBL" id="SOSA01000273">
    <property type="protein sequence ID" value="THC93306.1"/>
    <property type="molecule type" value="Genomic_DNA"/>
</dbReference>
<dbReference type="VEuPathDB" id="FungiDB:EYZ11_007231"/>
<organism evidence="5 6">
    <name type="scientific">Aspergillus tanneri</name>
    <dbReference type="NCBI Taxonomy" id="1220188"/>
    <lineage>
        <taxon>Eukaryota</taxon>
        <taxon>Fungi</taxon>
        <taxon>Dikarya</taxon>
        <taxon>Ascomycota</taxon>
        <taxon>Pezizomycotina</taxon>
        <taxon>Eurotiomycetes</taxon>
        <taxon>Eurotiomycetidae</taxon>
        <taxon>Eurotiales</taxon>
        <taxon>Aspergillaceae</taxon>
        <taxon>Aspergillus</taxon>
        <taxon>Aspergillus subgen. Circumdati</taxon>
    </lineage>
</organism>
<name>A0A4S3JDI6_9EURO</name>
<evidence type="ECO:0000259" key="3">
    <source>
        <dbReference type="Pfam" id="PF23584"/>
    </source>
</evidence>
<dbReference type="Proteomes" id="UP000308092">
    <property type="component" value="Unassembled WGS sequence"/>
</dbReference>
<dbReference type="OrthoDB" id="4490227at2759"/>
<proteinExistence type="predicted"/>
<evidence type="ECO:0000313" key="4">
    <source>
        <dbReference type="EMBL" id="KAA8642457.1"/>
    </source>
</evidence>
<dbReference type="InterPro" id="IPR055560">
    <property type="entry name" value="DUF7136"/>
</dbReference>
<keyword evidence="2" id="KW-0732">Signal</keyword>
<dbReference type="AlphaFoldDB" id="A0A4S3JDI6"/>
<feature type="domain" description="DUF7136" evidence="3">
    <location>
        <begin position="23"/>
        <end position="202"/>
    </location>
</feature>
<feature type="compositionally biased region" description="Basic and acidic residues" evidence="1">
    <location>
        <begin position="246"/>
        <end position="255"/>
    </location>
</feature>
<reference evidence="4 7" key="2">
    <citation type="submission" date="2019-08" db="EMBL/GenBank/DDBJ databases">
        <title>The genome sequence of a newly discovered highly antifungal drug resistant Aspergillus species, Aspergillus tanneri NIH 1004.</title>
        <authorList>
            <person name="Mounaud S."/>
            <person name="Singh I."/>
            <person name="Joardar V."/>
            <person name="Pakala S."/>
            <person name="Pakala S."/>
            <person name="Venepally P."/>
            <person name="Chung J.K."/>
            <person name="Losada L."/>
            <person name="Nierman W.C."/>
        </authorList>
    </citation>
    <scope>NUCLEOTIDE SEQUENCE [LARGE SCALE GENOMIC DNA]</scope>
    <source>
        <strain evidence="4 7">NIH1004</strain>
    </source>
</reference>
<evidence type="ECO:0000313" key="5">
    <source>
        <dbReference type="EMBL" id="THC93306.1"/>
    </source>
</evidence>
<feature type="signal peptide" evidence="2">
    <location>
        <begin position="1"/>
        <end position="19"/>
    </location>
</feature>
<sequence>MVLRVLLAAFGLAATLAQAKTTYPATVEVDVLFPLNKKTYNNITSFPVIFGLQNAETAYTAGFQINWKLYNGDSFVTGRTIFDTPSINDFKYVSNNTAILPSSAYNFTILHPGSYTLFWEYIGNPCSRSGNTITFHTAVTIARGNHTFTMVDDGSGEDLELLKNCPIYGDRYTVKDMTDGTNCPYLTNSEGSPNPCRAKLLNDKQETCIRDYYRGNNETEACSAGFQRVSSCWYRFSTSSDCNVDSDSRDLKESDNSSNSATPTGSGGHITSGTGEQEEESDKSDKSLAVFYRPRLWSTVVAALIGVSAMYI</sequence>
<evidence type="ECO:0000256" key="2">
    <source>
        <dbReference type="SAM" id="SignalP"/>
    </source>
</evidence>
<dbReference type="GeneID" id="54334102"/>
<protein>
    <recommendedName>
        <fullName evidence="3">DUF7136 domain-containing protein</fullName>
    </recommendedName>
</protein>
<evidence type="ECO:0000313" key="7">
    <source>
        <dbReference type="Proteomes" id="UP000324241"/>
    </source>
</evidence>
<dbReference type="Pfam" id="PF23584">
    <property type="entry name" value="DUF7136"/>
    <property type="match status" value="1"/>
</dbReference>
<evidence type="ECO:0000313" key="6">
    <source>
        <dbReference type="Proteomes" id="UP000308092"/>
    </source>
</evidence>